<proteinExistence type="predicted"/>
<protein>
    <recommendedName>
        <fullName evidence="3">Phosphoesterase</fullName>
    </recommendedName>
</protein>
<sequence length="207" mass="23323">MSLVAVEHILVVPTAVFHELGYFQGFSSDISRYLPQLLQPEHVSYRPRPEMEKDPSFKQLIPYVIFRHRATDGSVSLFCYTRGKGQGESRLHAKRSVGIGGHISSDDAACQNPYEEGMRRELLEEVQIDTQYEAKLVGLINDDLTEVGKVHLGLVHIFDVAEPRVSPREDDICETGFVPVSEILADTSRFETWSQICLQALFGKSRS</sequence>
<dbReference type="AlphaFoldDB" id="A0A517YG68"/>
<dbReference type="EMBL" id="CP036274">
    <property type="protein sequence ID" value="QDU29209.1"/>
    <property type="molecule type" value="Genomic_DNA"/>
</dbReference>
<dbReference type="RefSeq" id="WP_145092708.1">
    <property type="nucleotide sequence ID" value="NZ_CP036274.1"/>
</dbReference>
<organism evidence="1 2">
    <name type="scientific">Anatilimnocola aggregata</name>
    <dbReference type="NCBI Taxonomy" id="2528021"/>
    <lineage>
        <taxon>Bacteria</taxon>
        <taxon>Pseudomonadati</taxon>
        <taxon>Planctomycetota</taxon>
        <taxon>Planctomycetia</taxon>
        <taxon>Pirellulales</taxon>
        <taxon>Pirellulaceae</taxon>
        <taxon>Anatilimnocola</taxon>
    </lineage>
</organism>
<dbReference type="OrthoDB" id="6398375at2"/>
<evidence type="ECO:0000313" key="2">
    <source>
        <dbReference type="Proteomes" id="UP000315017"/>
    </source>
</evidence>
<dbReference type="Gene3D" id="3.90.79.10">
    <property type="entry name" value="Nucleoside Triphosphate Pyrophosphohydrolase"/>
    <property type="match status" value="1"/>
</dbReference>
<dbReference type="SUPFAM" id="SSF55811">
    <property type="entry name" value="Nudix"/>
    <property type="match status" value="1"/>
</dbReference>
<evidence type="ECO:0008006" key="3">
    <source>
        <dbReference type="Google" id="ProtNLM"/>
    </source>
</evidence>
<dbReference type="Proteomes" id="UP000315017">
    <property type="component" value="Chromosome"/>
</dbReference>
<reference evidence="1 2" key="1">
    <citation type="submission" date="2019-02" db="EMBL/GenBank/DDBJ databases">
        <title>Deep-cultivation of Planctomycetes and their phenomic and genomic characterization uncovers novel biology.</title>
        <authorList>
            <person name="Wiegand S."/>
            <person name="Jogler M."/>
            <person name="Boedeker C."/>
            <person name="Pinto D."/>
            <person name="Vollmers J."/>
            <person name="Rivas-Marin E."/>
            <person name="Kohn T."/>
            <person name="Peeters S.H."/>
            <person name="Heuer A."/>
            <person name="Rast P."/>
            <person name="Oberbeckmann S."/>
            <person name="Bunk B."/>
            <person name="Jeske O."/>
            <person name="Meyerdierks A."/>
            <person name="Storesund J.E."/>
            <person name="Kallscheuer N."/>
            <person name="Luecker S."/>
            <person name="Lage O.M."/>
            <person name="Pohl T."/>
            <person name="Merkel B.J."/>
            <person name="Hornburger P."/>
            <person name="Mueller R.-W."/>
            <person name="Bruemmer F."/>
            <person name="Labrenz M."/>
            <person name="Spormann A.M."/>
            <person name="Op den Camp H."/>
            <person name="Overmann J."/>
            <person name="Amann R."/>
            <person name="Jetten M.S.M."/>
            <person name="Mascher T."/>
            <person name="Medema M.H."/>
            <person name="Devos D.P."/>
            <person name="Kaster A.-K."/>
            <person name="Ovreas L."/>
            <person name="Rohde M."/>
            <person name="Galperin M.Y."/>
            <person name="Jogler C."/>
        </authorList>
    </citation>
    <scope>NUCLEOTIDE SEQUENCE [LARGE SCALE GENOMIC DNA]</scope>
    <source>
        <strain evidence="1 2">ETA_A8</strain>
    </source>
</reference>
<accession>A0A517YG68</accession>
<keyword evidence="2" id="KW-1185">Reference proteome</keyword>
<gene>
    <name evidence="1" type="ORF">ETAA8_43160</name>
</gene>
<dbReference type="KEGG" id="aagg:ETAA8_43160"/>
<dbReference type="InterPro" id="IPR015797">
    <property type="entry name" value="NUDIX_hydrolase-like_dom_sf"/>
</dbReference>
<evidence type="ECO:0000313" key="1">
    <source>
        <dbReference type="EMBL" id="QDU29209.1"/>
    </source>
</evidence>
<name>A0A517YG68_9BACT</name>